<dbReference type="PANTHER" id="PTHR30363:SF4">
    <property type="entry name" value="GLYCEROL-3-PHOSPHATE REGULON REPRESSOR"/>
    <property type="match status" value="1"/>
</dbReference>
<dbReference type="PRINTS" id="PR00037">
    <property type="entry name" value="HTHLACR"/>
</dbReference>
<evidence type="ECO:0000256" key="1">
    <source>
        <dbReference type="ARBA" id="ARBA00022491"/>
    </source>
</evidence>
<keyword evidence="1" id="KW-0678">Repressor</keyword>
<dbReference type="Pfam" id="PF08220">
    <property type="entry name" value="HTH_DeoR"/>
    <property type="match status" value="1"/>
</dbReference>
<keyword evidence="2" id="KW-0805">Transcription regulation</keyword>
<dbReference type="SUPFAM" id="SSF100950">
    <property type="entry name" value="NagB/RpiA/CoA transferase-like"/>
    <property type="match status" value="1"/>
</dbReference>
<dbReference type="PROSITE" id="PS51000">
    <property type="entry name" value="HTH_DEOR_2"/>
    <property type="match status" value="1"/>
</dbReference>
<dbReference type="EMBL" id="BMIQ01000004">
    <property type="protein sequence ID" value="GGE08456.1"/>
    <property type="molecule type" value="Genomic_DNA"/>
</dbReference>
<dbReference type="Gene3D" id="1.10.10.10">
    <property type="entry name" value="Winged helix-like DNA-binding domain superfamily/Winged helix DNA-binding domain"/>
    <property type="match status" value="1"/>
</dbReference>
<feature type="region of interest" description="Disordered" evidence="4">
    <location>
        <begin position="252"/>
        <end position="273"/>
    </location>
</feature>
<dbReference type="GO" id="GO:0003700">
    <property type="term" value="F:DNA-binding transcription factor activity"/>
    <property type="evidence" value="ECO:0007669"/>
    <property type="project" value="InterPro"/>
</dbReference>
<evidence type="ECO:0000313" key="7">
    <source>
        <dbReference type="Proteomes" id="UP000644699"/>
    </source>
</evidence>
<dbReference type="AlphaFoldDB" id="A0A916ZRW4"/>
<accession>A0A916ZRW4</accession>
<reference evidence="6" key="1">
    <citation type="journal article" date="2014" name="Int. J. Syst. Evol. Microbiol.">
        <title>Complete genome sequence of Corynebacterium casei LMG S-19264T (=DSM 44701T), isolated from a smear-ripened cheese.</title>
        <authorList>
            <consortium name="US DOE Joint Genome Institute (JGI-PGF)"/>
            <person name="Walter F."/>
            <person name="Albersmeier A."/>
            <person name="Kalinowski J."/>
            <person name="Ruckert C."/>
        </authorList>
    </citation>
    <scope>NUCLEOTIDE SEQUENCE</scope>
    <source>
        <strain evidence="6">CGMCC 1.15367</strain>
    </source>
</reference>
<gene>
    <name evidence="6" type="primary">glpR</name>
    <name evidence="6" type="ORF">GCM10011390_29430</name>
</gene>
<organism evidence="6 7">
    <name type="scientific">Aureimonas endophytica</name>
    <dbReference type="NCBI Taxonomy" id="2027858"/>
    <lineage>
        <taxon>Bacteria</taxon>
        <taxon>Pseudomonadati</taxon>
        <taxon>Pseudomonadota</taxon>
        <taxon>Alphaproteobacteria</taxon>
        <taxon>Hyphomicrobiales</taxon>
        <taxon>Aurantimonadaceae</taxon>
        <taxon>Aureimonas</taxon>
    </lineage>
</organism>
<dbReference type="InterPro" id="IPR050313">
    <property type="entry name" value="Carb_Metab_HTH_regulators"/>
</dbReference>
<dbReference type="Gene3D" id="3.30.750.70">
    <property type="entry name" value="4-hydroxybutyrate coenzyme like domains"/>
    <property type="match status" value="1"/>
</dbReference>
<dbReference type="RefSeq" id="WP_188909714.1">
    <property type="nucleotide sequence ID" value="NZ_BMIQ01000004.1"/>
</dbReference>
<feature type="domain" description="HTH deoR-type" evidence="5">
    <location>
        <begin position="2"/>
        <end position="57"/>
    </location>
</feature>
<evidence type="ECO:0000256" key="2">
    <source>
        <dbReference type="ARBA" id="ARBA00023015"/>
    </source>
</evidence>
<dbReference type="SMART" id="SM01134">
    <property type="entry name" value="DeoRC"/>
    <property type="match status" value="1"/>
</dbReference>
<dbReference type="InterPro" id="IPR014036">
    <property type="entry name" value="DeoR-like_C"/>
</dbReference>
<sequence length="273" mass="29393">MLSERQSQILERAKRFGRVTVEDLAETYSVSLQTIRKDLNDLCNARLLARVHGGAVLSSSVENVGYDARRLIAAEEKAAIGRAAAELIPDRASLFINIGTTTEAVAQALLRKSGLMVITNNINVASLMRPYPEIEIVIAGGVVRRSDGGIVGEAAVDFIRQFKVDFAVIGVSAIDADGSLLDYDYREVRVAQAIISNARHVVLASDGSKFDRSAPVRVGHLSQIHTFVTDSARPGIRAVCKSHGVRLIETASEPASAPDEPVETARISADDFV</sequence>
<protein>
    <submittedName>
        <fullName evidence="6">DeoR family transcriptional regulator</fullName>
    </submittedName>
</protein>
<dbReference type="InterPro" id="IPR036390">
    <property type="entry name" value="WH_DNA-bd_sf"/>
</dbReference>
<dbReference type="InterPro" id="IPR001034">
    <property type="entry name" value="DeoR_HTH"/>
</dbReference>
<evidence type="ECO:0000256" key="4">
    <source>
        <dbReference type="SAM" id="MobiDB-lite"/>
    </source>
</evidence>
<dbReference type="Proteomes" id="UP000644699">
    <property type="component" value="Unassembled WGS sequence"/>
</dbReference>
<dbReference type="SMART" id="SM00420">
    <property type="entry name" value="HTH_DEOR"/>
    <property type="match status" value="1"/>
</dbReference>
<name>A0A916ZRW4_9HYPH</name>
<dbReference type="Pfam" id="PF00455">
    <property type="entry name" value="DeoRC"/>
    <property type="match status" value="1"/>
</dbReference>
<evidence type="ECO:0000256" key="3">
    <source>
        <dbReference type="ARBA" id="ARBA00023163"/>
    </source>
</evidence>
<dbReference type="PANTHER" id="PTHR30363">
    <property type="entry name" value="HTH-TYPE TRANSCRIPTIONAL REGULATOR SRLR-RELATED"/>
    <property type="match status" value="1"/>
</dbReference>
<keyword evidence="3" id="KW-0804">Transcription</keyword>
<dbReference type="InterPro" id="IPR037171">
    <property type="entry name" value="NagB/RpiA_transferase-like"/>
</dbReference>
<dbReference type="SUPFAM" id="SSF46785">
    <property type="entry name" value="Winged helix' DNA-binding domain"/>
    <property type="match status" value="1"/>
</dbReference>
<evidence type="ECO:0000313" key="6">
    <source>
        <dbReference type="EMBL" id="GGE08456.1"/>
    </source>
</evidence>
<keyword evidence="7" id="KW-1185">Reference proteome</keyword>
<comment type="caution">
    <text evidence="6">The sequence shown here is derived from an EMBL/GenBank/DDBJ whole genome shotgun (WGS) entry which is preliminary data.</text>
</comment>
<evidence type="ECO:0000259" key="5">
    <source>
        <dbReference type="PROSITE" id="PS51000"/>
    </source>
</evidence>
<proteinExistence type="predicted"/>
<dbReference type="InterPro" id="IPR036388">
    <property type="entry name" value="WH-like_DNA-bd_sf"/>
</dbReference>
<reference evidence="6" key="2">
    <citation type="submission" date="2020-09" db="EMBL/GenBank/DDBJ databases">
        <authorList>
            <person name="Sun Q."/>
            <person name="Zhou Y."/>
        </authorList>
    </citation>
    <scope>NUCLEOTIDE SEQUENCE</scope>
    <source>
        <strain evidence="6">CGMCC 1.15367</strain>
    </source>
</reference>